<dbReference type="GO" id="GO:0016810">
    <property type="term" value="F:hydrolase activity, acting on carbon-nitrogen (but not peptide) bonds"/>
    <property type="evidence" value="ECO:0007669"/>
    <property type="project" value="InterPro"/>
</dbReference>
<dbReference type="PANTHER" id="PTHR22642:SF2">
    <property type="entry name" value="PROTEIN LONG AFTER FAR-RED 3"/>
    <property type="match status" value="1"/>
</dbReference>
<dbReference type="Gene3D" id="2.30.40.10">
    <property type="entry name" value="Urease, subunit C, domain 1"/>
    <property type="match status" value="1"/>
</dbReference>
<evidence type="ECO:0000259" key="1">
    <source>
        <dbReference type="Pfam" id="PF07969"/>
    </source>
</evidence>
<dbReference type="Pfam" id="PF07969">
    <property type="entry name" value="Amidohydro_3"/>
    <property type="match status" value="1"/>
</dbReference>
<dbReference type="InterPro" id="IPR032466">
    <property type="entry name" value="Metal_Hydrolase"/>
</dbReference>
<dbReference type="EMBL" id="UINC01023269">
    <property type="protein sequence ID" value="SVA94579.1"/>
    <property type="molecule type" value="Genomic_DNA"/>
</dbReference>
<proteinExistence type="predicted"/>
<dbReference type="AlphaFoldDB" id="A0A381ZZL5"/>
<dbReference type="PANTHER" id="PTHR22642">
    <property type="entry name" value="IMIDAZOLONEPROPIONASE"/>
    <property type="match status" value="1"/>
</dbReference>
<dbReference type="Gene3D" id="3.10.310.70">
    <property type="match status" value="1"/>
</dbReference>
<name>A0A381ZZL5_9ZZZZ</name>
<dbReference type="InterPro" id="IPR033932">
    <property type="entry name" value="YtcJ-like"/>
</dbReference>
<organism evidence="2">
    <name type="scientific">marine metagenome</name>
    <dbReference type="NCBI Taxonomy" id="408172"/>
    <lineage>
        <taxon>unclassified sequences</taxon>
        <taxon>metagenomes</taxon>
        <taxon>ecological metagenomes</taxon>
    </lineage>
</organism>
<reference evidence="2" key="1">
    <citation type="submission" date="2018-05" db="EMBL/GenBank/DDBJ databases">
        <authorList>
            <person name="Lanie J.A."/>
            <person name="Ng W.-L."/>
            <person name="Kazmierczak K.M."/>
            <person name="Andrzejewski T.M."/>
            <person name="Davidsen T.M."/>
            <person name="Wayne K.J."/>
            <person name="Tettelin H."/>
            <person name="Glass J.I."/>
            <person name="Rusch D."/>
            <person name="Podicherti R."/>
            <person name="Tsui H.-C.T."/>
            <person name="Winkler M.E."/>
        </authorList>
    </citation>
    <scope>NUCLEOTIDE SEQUENCE</scope>
</reference>
<feature type="non-terminal residue" evidence="2">
    <location>
        <position position="535"/>
    </location>
</feature>
<dbReference type="Gene3D" id="3.20.20.140">
    <property type="entry name" value="Metal-dependent hydrolases"/>
    <property type="match status" value="1"/>
</dbReference>
<sequence>MTTSRILDHVEIREIFLLLILSSNLYGVDTIFLGGNILTMDDERPSARALAVDRGRIVSIGSEKEVLELRRHWTQIIDIRGGTLMPGFIEAHCHPIAGAMLSQLVDVSGFTHGSRSDVLDTIRDAVSVAVPGEWVFAFGWDPIMVKDLDNPTLAELDQISLDVPIFILTQMAHMAFINSAGYRNAGITRETPEPPGAGKFQKDVDGELNGVVYEVSAIQYVINNMPKTPRGTIELLLNLQYGKFAKAGYTTISVLGPVNTAGYPLGFISGLSHDPSVPVRTNLYVLPDQFDIFRGHPERENPNFRVNGVKLYMDGSPYTGGAAFSEPYLNTELTIDRMGLKPDHVGQVNYNDKEITDLIAKYHTDGFQIAVHSQGERALDLLLDSFDRVFNEHPRPDHRHRLEHNALITRSQMERAQRLGITLSFFIDHIYYYGTSLEHIVGKDRLKRYMPIGSAIHAGHRPSIHTDNPATPIGPFRPIRTAVTRKTRDTGTIIGADERISIDDALKAVTINAAWQIFEEKERGSIEIGKAADLV</sequence>
<dbReference type="CDD" id="cd01300">
    <property type="entry name" value="YtcJ_like"/>
    <property type="match status" value="1"/>
</dbReference>
<dbReference type="SUPFAM" id="SSF51338">
    <property type="entry name" value="Composite domain of metallo-dependent hydrolases"/>
    <property type="match status" value="1"/>
</dbReference>
<protein>
    <recommendedName>
        <fullName evidence="1">Amidohydrolase 3 domain-containing protein</fullName>
    </recommendedName>
</protein>
<dbReference type="SUPFAM" id="SSF51556">
    <property type="entry name" value="Metallo-dependent hydrolases"/>
    <property type="match status" value="1"/>
</dbReference>
<feature type="domain" description="Amidohydrolase 3" evidence="1">
    <location>
        <begin position="75"/>
        <end position="535"/>
    </location>
</feature>
<gene>
    <name evidence="2" type="ORF">METZ01_LOCUS147433</name>
</gene>
<dbReference type="InterPro" id="IPR013108">
    <property type="entry name" value="Amidohydro_3"/>
</dbReference>
<dbReference type="InterPro" id="IPR011059">
    <property type="entry name" value="Metal-dep_hydrolase_composite"/>
</dbReference>
<accession>A0A381ZZL5</accession>
<evidence type="ECO:0000313" key="2">
    <source>
        <dbReference type="EMBL" id="SVA94579.1"/>
    </source>
</evidence>